<dbReference type="Gene3D" id="3.30.450.20">
    <property type="entry name" value="PAS domain"/>
    <property type="match status" value="2"/>
</dbReference>
<feature type="domain" description="Histidine kinase" evidence="5">
    <location>
        <begin position="446"/>
        <end position="534"/>
    </location>
</feature>
<dbReference type="GO" id="GO:0046983">
    <property type="term" value="F:protein dimerization activity"/>
    <property type="evidence" value="ECO:0007669"/>
    <property type="project" value="InterPro"/>
</dbReference>
<keyword evidence="2" id="KW-0418">Kinase</keyword>
<keyword evidence="8" id="KW-1185">Reference proteome</keyword>
<dbReference type="NCBIfam" id="TIGR00229">
    <property type="entry name" value="sensory_box"/>
    <property type="match status" value="1"/>
</dbReference>
<proteinExistence type="predicted"/>
<dbReference type="AlphaFoldDB" id="A0A2S9IWT6"/>
<dbReference type="PROSITE" id="PS50109">
    <property type="entry name" value="HIS_KIN"/>
    <property type="match status" value="1"/>
</dbReference>
<dbReference type="Pfam" id="PF02518">
    <property type="entry name" value="HATPase_c"/>
    <property type="match status" value="1"/>
</dbReference>
<dbReference type="InterPro" id="IPR005467">
    <property type="entry name" value="His_kinase_dom"/>
</dbReference>
<evidence type="ECO:0000256" key="2">
    <source>
        <dbReference type="ARBA" id="ARBA00022777"/>
    </source>
</evidence>
<dbReference type="Gene3D" id="1.20.5.1930">
    <property type="match status" value="1"/>
</dbReference>
<dbReference type="InterPro" id="IPR003594">
    <property type="entry name" value="HATPase_dom"/>
</dbReference>
<keyword evidence="1" id="KW-0808">Transferase</keyword>
<dbReference type="InterPro" id="IPR013767">
    <property type="entry name" value="PAS_fold"/>
</dbReference>
<keyword evidence="3" id="KW-0902">Two-component regulatory system</keyword>
<dbReference type="SUPFAM" id="SSF55874">
    <property type="entry name" value="ATPase domain of HSP90 chaperone/DNA topoisomerase II/histidine kinase"/>
    <property type="match status" value="1"/>
</dbReference>
<name>A0A2S9IWT6_9SPHI</name>
<evidence type="ECO:0000313" key="8">
    <source>
        <dbReference type="Proteomes" id="UP000239711"/>
    </source>
</evidence>
<evidence type="ECO:0008006" key="9">
    <source>
        <dbReference type="Google" id="ProtNLM"/>
    </source>
</evidence>
<reference evidence="7 8" key="1">
    <citation type="submission" date="2018-02" db="EMBL/GenBank/DDBJ databases">
        <title>The draft genome of Sphingobacterium sp. 5JN-11.</title>
        <authorList>
            <person name="Liu L."/>
            <person name="Li L."/>
            <person name="Liang L."/>
            <person name="Zhang X."/>
            <person name="Wang T."/>
        </authorList>
    </citation>
    <scope>NUCLEOTIDE SEQUENCE [LARGE SCALE GENOMIC DNA]</scope>
    <source>
        <strain evidence="7 8">5JN-11</strain>
    </source>
</reference>
<feature type="domain" description="PAS" evidence="6">
    <location>
        <begin position="70"/>
        <end position="124"/>
    </location>
</feature>
<dbReference type="PANTHER" id="PTHR24421:SF58">
    <property type="entry name" value="SIGNAL TRANSDUCTION HISTIDINE-PROTEIN KINASE_PHOSPHATASE UHPB"/>
    <property type="match status" value="1"/>
</dbReference>
<dbReference type="GO" id="GO:0000155">
    <property type="term" value="F:phosphorelay sensor kinase activity"/>
    <property type="evidence" value="ECO:0007669"/>
    <property type="project" value="InterPro"/>
</dbReference>
<evidence type="ECO:0000259" key="6">
    <source>
        <dbReference type="PROSITE" id="PS50112"/>
    </source>
</evidence>
<evidence type="ECO:0000256" key="1">
    <source>
        <dbReference type="ARBA" id="ARBA00022679"/>
    </source>
</evidence>
<dbReference type="SMART" id="SM00387">
    <property type="entry name" value="HATPase_c"/>
    <property type="match status" value="1"/>
</dbReference>
<dbReference type="GO" id="GO:0006355">
    <property type="term" value="P:regulation of DNA-templated transcription"/>
    <property type="evidence" value="ECO:0007669"/>
    <property type="project" value="InterPro"/>
</dbReference>
<dbReference type="PANTHER" id="PTHR24421">
    <property type="entry name" value="NITRATE/NITRITE SENSOR PROTEIN NARX-RELATED"/>
    <property type="match status" value="1"/>
</dbReference>
<dbReference type="PROSITE" id="PS50112">
    <property type="entry name" value="PAS"/>
    <property type="match status" value="1"/>
</dbReference>
<evidence type="ECO:0000256" key="4">
    <source>
        <dbReference type="SAM" id="Coils"/>
    </source>
</evidence>
<dbReference type="Pfam" id="PF07730">
    <property type="entry name" value="HisKA_3"/>
    <property type="match status" value="1"/>
</dbReference>
<evidence type="ECO:0000313" key="7">
    <source>
        <dbReference type="EMBL" id="PRD44994.1"/>
    </source>
</evidence>
<dbReference type="InterPro" id="IPR035965">
    <property type="entry name" value="PAS-like_dom_sf"/>
</dbReference>
<gene>
    <name evidence="7" type="ORF">C5745_18680</name>
</gene>
<dbReference type="InterPro" id="IPR036890">
    <property type="entry name" value="HATPase_C_sf"/>
</dbReference>
<dbReference type="CDD" id="cd16917">
    <property type="entry name" value="HATPase_UhpB-NarQ-NarX-like"/>
    <property type="match status" value="1"/>
</dbReference>
<dbReference type="OrthoDB" id="5401121at2"/>
<dbReference type="InterPro" id="IPR050482">
    <property type="entry name" value="Sensor_HK_TwoCompSys"/>
</dbReference>
<evidence type="ECO:0000259" key="5">
    <source>
        <dbReference type="PROSITE" id="PS50109"/>
    </source>
</evidence>
<evidence type="ECO:0000256" key="3">
    <source>
        <dbReference type="ARBA" id="ARBA00023012"/>
    </source>
</evidence>
<organism evidence="7 8">
    <name type="scientific">Sphingobacterium haloxyli</name>
    <dbReference type="NCBI Taxonomy" id="2100533"/>
    <lineage>
        <taxon>Bacteria</taxon>
        <taxon>Pseudomonadati</taxon>
        <taxon>Bacteroidota</taxon>
        <taxon>Sphingobacteriia</taxon>
        <taxon>Sphingobacteriales</taxon>
        <taxon>Sphingobacteriaceae</taxon>
        <taxon>Sphingobacterium</taxon>
    </lineage>
</organism>
<dbReference type="Pfam" id="PF00989">
    <property type="entry name" value="PAS"/>
    <property type="match status" value="1"/>
</dbReference>
<dbReference type="GO" id="GO:0016020">
    <property type="term" value="C:membrane"/>
    <property type="evidence" value="ECO:0007669"/>
    <property type="project" value="InterPro"/>
</dbReference>
<protein>
    <recommendedName>
        <fullName evidence="9">PAS domain S-box protein</fullName>
    </recommendedName>
</protein>
<dbReference type="InterPro" id="IPR011712">
    <property type="entry name" value="Sig_transdc_His_kin_sub3_dim/P"/>
</dbReference>
<dbReference type="Proteomes" id="UP000239711">
    <property type="component" value="Unassembled WGS sequence"/>
</dbReference>
<feature type="coiled-coil region" evidence="4">
    <location>
        <begin position="32"/>
        <end position="70"/>
    </location>
</feature>
<sequence>MENRDSQEQQRRFSLMRRKAEQLLISAPLEKSLTAENEIARLLHELEVYELELQVQNEELEASFKTLQIERSKFSALFDSAPVGYFILDRNGVVQAINQSAAKSIGTDASKILHQNFAVFVSPDCWLLYYAFLKSMTEIGQRRECEIKLKVSENKTIFAHLNGVAALQPVSKDTLYYTTLMDVTEAKFVQQRLLETSERLDLTLRASYTGTWMAKLGAPGSIFLDDNSKDILGISPDDPRQSIDSLTKRLVKEDRPKLGQLLKNFSSGCEVDLELRLLPVDATYKVITVKGTVVESVDGSRYFAGILNDITERKRHFTLEEDRKKQQQRLIQRATIEVQEKERERISGILHDSVCQMLYGIRFNLAHIKRQLSLNNKLDSVDSLLEDAIGQLRTLSAELNPSILKDFGLVAGIRDMIQRLGKSGFTVEASIDPRIDAISNDVQLDIFRIIQELLNNSIKYSGTDQATVSVNMENNVVTISVRDRGKGFAASIEEELKRGSGLRALKNRVAMLGGTMVICGEGGTSFSIRFIASDIAQ</sequence>
<dbReference type="SMART" id="SM00091">
    <property type="entry name" value="PAS"/>
    <property type="match status" value="2"/>
</dbReference>
<keyword evidence="4" id="KW-0175">Coiled coil</keyword>
<accession>A0A2S9IWT6</accession>
<dbReference type="EMBL" id="PVBQ01000023">
    <property type="protein sequence ID" value="PRD44994.1"/>
    <property type="molecule type" value="Genomic_DNA"/>
</dbReference>
<dbReference type="SUPFAM" id="SSF55785">
    <property type="entry name" value="PYP-like sensor domain (PAS domain)"/>
    <property type="match status" value="2"/>
</dbReference>
<dbReference type="Gene3D" id="3.30.565.10">
    <property type="entry name" value="Histidine kinase-like ATPase, C-terminal domain"/>
    <property type="match status" value="1"/>
</dbReference>
<dbReference type="InterPro" id="IPR000014">
    <property type="entry name" value="PAS"/>
</dbReference>
<comment type="caution">
    <text evidence="7">The sequence shown here is derived from an EMBL/GenBank/DDBJ whole genome shotgun (WGS) entry which is preliminary data.</text>
</comment>